<dbReference type="CDD" id="cd06223">
    <property type="entry name" value="PRTases_typeI"/>
    <property type="match status" value="1"/>
</dbReference>
<protein>
    <submittedName>
        <fullName evidence="2">Phosphoribosyltransferase</fullName>
    </submittedName>
</protein>
<dbReference type="EMBL" id="JAKGTH010000007">
    <property type="protein sequence ID" value="MCF4101131.1"/>
    <property type="molecule type" value="Genomic_DNA"/>
</dbReference>
<dbReference type="SUPFAM" id="SSF53271">
    <property type="entry name" value="PRTase-like"/>
    <property type="match status" value="1"/>
</dbReference>
<accession>A0ABS9EI56</accession>
<evidence type="ECO:0000313" key="2">
    <source>
        <dbReference type="EMBL" id="MCF4101131.1"/>
    </source>
</evidence>
<evidence type="ECO:0000313" key="3">
    <source>
        <dbReference type="Proteomes" id="UP001179363"/>
    </source>
</evidence>
<proteinExistence type="predicted"/>
<dbReference type="GO" id="GO:0016757">
    <property type="term" value="F:glycosyltransferase activity"/>
    <property type="evidence" value="ECO:0007669"/>
    <property type="project" value="UniProtKB-KW"/>
</dbReference>
<dbReference type="Proteomes" id="UP001179363">
    <property type="component" value="Unassembled WGS sequence"/>
</dbReference>
<sequence>MMFKDRIDAGLQLAQELKQFKDKDAVVLAIPRGGLPLGAIVARELNVPLDVVLTKKIGHPTNKEYAIGAVSMENRILAPSEGIPSSYIESETLRIRNLLNERYKQYYKKSKPQDLTDKLVIVVDDGIATGNTILATVALVQKKSPKAIVIATPVAPADAIQKLEDSPFVSEVICLQTPYYFRAIGQFYDDFDPVTDKEAIRILEEFSVEP</sequence>
<keyword evidence="2" id="KW-0808">Transferase</keyword>
<keyword evidence="3" id="KW-1185">Reference proteome</keyword>
<name>A0ABS9EI56_9FLAO</name>
<feature type="domain" description="Phosphoribosyltransferase" evidence="1">
    <location>
        <begin position="14"/>
        <end position="165"/>
    </location>
</feature>
<dbReference type="InterPro" id="IPR029057">
    <property type="entry name" value="PRTase-like"/>
</dbReference>
<organism evidence="2 3">
    <name type="scientific">Gillisia lutea</name>
    <dbReference type="NCBI Taxonomy" id="2909668"/>
    <lineage>
        <taxon>Bacteria</taxon>
        <taxon>Pseudomonadati</taxon>
        <taxon>Bacteroidota</taxon>
        <taxon>Flavobacteriia</taxon>
        <taxon>Flavobacteriales</taxon>
        <taxon>Flavobacteriaceae</taxon>
        <taxon>Gillisia</taxon>
    </lineage>
</organism>
<keyword evidence="2" id="KW-0328">Glycosyltransferase</keyword>
<dbReference type="InterPro" id="IPR000836">
    <property type="entry name" value="PRTase_dom"/>
</dbReference>
<reference evidence="2" key="1">
    <citation type="submission" date="2022-01" db="EMBL/GenBank/DDBJ databases">
        <title>Gillisia lutea sp. nov., isolated from marine plastic residues from the Malvarosa beach (Valencia, Spain).</title>
        <authorList>
            <person name="Vidal-Verdu A."/>
            <person name="Molina-Menor E."/>
            <person name="Satari L."/>
            <person name="Pascual J."/>
            <person name="Pereto J."/>
            <person name="Porcar M."/>
        </authorList>
    </citation>
    <scope>NUCLEOTIDE SEQUENCE</scope>
    <source>
        <strain evidence="2">M10.2A</strain>
    </source>
</reference>
<gene>
    <name evidence="2" type="ORF">L1I30_05600</name>
</gene>
<dbReference type="Gene3D" id="3.40.50.2020">
    <property type="match status" value="1"/>
</dbReference>
<dbReference type="RefSeq" id="WP_236133281.1">
    <property type="nucleotide sequence ID" value="NZ_JAKGTH010000007.1"/>
</dbReference>
<dbReference type="Pfam" id="PF00156">
    <property type="entry name" value="Pribosyltran"/>
    <property type="match status" value="1"/>
</dbReference>
<comment type="caution">
    <text evidence="2">The sequence shown here is derived from an EMBL/GenBank/DDBJ whole genome shotgun (WGS) entry which is preliminary data.</text>
</comment>
<evidence type="ECO:0000259" key="1">
    <source>
        <dbReference type="Pfam" id="PF00156"/>
    </source>
</evidence>
<dbReference type="Gene3D" id="3.30.1310.20">
    <property type="entry name" value="PRTase-like"/>
    <property type="match status" value="1"/>
</dbReference>